<dbReference type="InterPro" id="IPR036170">
    <property type="entry name" value="YezG-like_sf"/>
</dbReference>
<dbReference type="EMBL" id="AP023396">
    <property type="protein sequence ID" value="BCK54012.1"/>
    <property type="molecule type" value="Genomic_DNA"/>
</dbReference>
<dbReference type="SUPFAM" id="SSF160424">
    <property type="entry name" value="BH3703-like"/>
    <property type="match status" value="1"/>
</dbReference>
<accession>A0A7G1KFF0</accession>
<dbReference type="GeneID" id="80351742"/>
<keyword evidence="2" id="KW-1185">Reference proteome</keyword>
<sequence>MGSAEVDAAELIEEIAQALRAAAPAGWRRLDASFAVTVVCEAASLVVNDGTRAARYQVPDAVWGAVRRHREVSARSGDGPWWRLLVQVDAAGVEAVCDRGEEPFPGEQLFTPEAYLADVEAHPRSRLPVWLAAYIRREDALSRPPRRAADDARADRVAGVRAVPVADELPGLTELWARWAVLSAAFVAAGSKRGPRVCPSVGVFEGAGRSGSTLALLPGGRAVLSGGVWNAPVLDAIYNDGAVAPRFFAGAPSWVADPVLNARVATGSLSFCYWWEAGRWYRGESAPMSECAPAMPAVWTAETVVGVVTDVMNAARGAAPGAIELLVSAAQTGVVTRETIRTVFGDSDELDLDAAFFQFVVAGLAAVDTGFLPEADAVALVRDHIRREGFDTAGFSLSTLTADRLSVGWMVHSPVRDDEFALDRAVFYVADDGVVEQSTESVSTSEYSLAFEQRFWLRRDDRF</sequence>
<protein>
    <submittedName>
        <fullName evidence="1">Uncharacterized protein</fullName>
    </submittedName>
</protein>
<name>A0A7G1KFF0_9NOCA</name>
<reference evidence="1 2" key="1">
    <citation type="submission" date="2020-08" db="EMBL/GenBank/DDBJ databases">
        <title>Genome Sequencing of Nocardia wallacei strain FMUON74 and assembly.</title>
        <authorList>
            <person name="Toyokawa M."/>
            <person name="Uesaka K."/>
        </authorList>
    </citation>
    <scope>NUCLEOTIDE SEQUENCE [LARGE SCALE GENOMIC DNA]</scope>
    <source>
        <strain evidence="1 2">FMUON74</strain>
    </source>
</reference>
<proteinExistence type="predicted"/>
<dbReference type="KEGG" id="nwl:NWFMUON74_17840"/>
<evidence type="ECO:0000313" key="1">
    <source>
        <dbReference type="EMBL" id="BCK54012.1"/>
    </source>
</evidence>
<gene>
    <name evidence="1" type="ORF">NWFMUON74_17840</name>
</gene>
<evidence type="ECO:0000313" key="2">
    <source>
        <dbReference type="Proteomes" id="UP000516173"/>
    </source>
</evidence>
<dbReference type="RefSeq" id="WP_269475326.1">
    <property type="nucleotide sequence ID" value="NZ_AP023396.1"/>
</dbReference>
<dbReference type="Proteomes" id="UP000516173">
    <property type="component" value="Chromosome"/>
</dbReference>
<dbReference type="AlphaFoldDB" id="A0A7G1KFF0"/>
<organism evidence="1 2">
    <name type="scientific">Nocardia wallacei</name>
    <dbReference type="NCBI Taxonomy" id="480035"/>
    <lineage>
        <taxon>Bacteria</taxon>
        <taxon>Bacillati</taxon>
        <taxon>Actinomycetota</taxon>
        <taxon>Actinomycetes</taxon>
        <taxon>Mycobacteriales</taxon>
        <taxon>Nocardiaceae</taxon>
        <taxon>Nocardia</taxon>
    </lineage>
</organism>